<feature type="region of interest" description="Disordered" evidence="1">
    <location>
        <begin position="908"/>
        <end position="934"/>
    </location>
</feature>
<feature type="compositionally biased region" description="Basic and acidic residues" evidence="1">
    <location>
        <begin position="924"/>
        <end position="934"/>
    </location>
</feature>
<feature type="region of interest" description="Disordered" evidence="1">
    <location>
        <begin position="1"/>
        <end position="20"/>
    </location>
</feature>
<feature type="compositionally biased region" description="Polar residues" evidence="1">
    <location>
        <begin position="11"/>
        <end position="20"/>
    </location>
</feature>
<proteinExistence type="predicted"/>
<dbReference type="Pfam" id="PF18857">
    <property type="entry name" value="LPD38"/>
    <property type="match status" value="1"/>
</dbReference>
<feature type="compositionally biased region" description="Polar residues" evidence="1">
    <location>
        <begin position="605"/>
        <end position="614"/>
    </location>
</feature>
<reference evidence="3 4" key="1">
    <citation type="submission" date="2020-08" db="EMBL/GenBank/DDBJ databases">
        <title>Whole genome sequence of Shewanella sp strain PS-2.</title>
        <authorList>
            <person name="Das S.K."/>
        </authorList>
    </citation>
    <scope>NUCLEOTIDE SEQUENCE [LARGE SCALE GENOMIC DNA]</scope>
    <source>
        <strain evidence="3 4">PS-2</strain>
    </source>
</reference>
<feature type="compositionally biased region" description="Low complexity" evidence="1">
    <location>
        <begin position="348"/>
        <end position="358"/>
    </location>
</feature>
<sequence>MSLLGFDPNKYRTTTTAQTKPQEQGRFGDVVDSFQAGAASGLGGIFDFVGADGIAKSLYGIADNQYNQMSSRGQEAMGKQMFTENAQGETELGEGMTDLDTWLLQIANVAGQFVPTAVPGAGAAGLATKALSLGSTGAKVAQAVGMGATGGSAATGQAMEQARQEVLKMPDQVLADSDLFKQTFLNIDAQSPDLDDVSKWNQAKSQLAEQVASEVRSDPKALLANFAASAIGDPIIGRALTGVRLAKSGAFRSALAGGITEGATEATQAGVSQYAVDNVLSQIDQRDPMAGVKLAALNEGVIGAGFGAGAGAVGGLANRNPANREPVNSQPSKNPAADPIRESNPTVAGAMDADAQQAADRKADMDSMAQTSQAQPLQQPNYDQPTAARRAGMGDTMQAGRFGDDVIAKDNAMKGRSFPTVPEQFNKSPLTQAMDTVQGLTDQRREGEWLPPEGEGRSPVTGLLSAPFIDGENLSRQRTRDTMAAQPTNLIGQSDTIFANDGRPMQAAQQFADNTARQTAAQPKQIADKGVIFAPDNFSSQSQGINVKSNNTPFASAKEALISKGARTAKREGAEIESVKLDNGFGWRVVPKVEPETIEGINNAPMDTTSTTGAGNIDAGSAGTRPVSELQRPSAEQVSDSSETPRANGAEDIPVRAEQQTTPTALTNAEPAQDLAGDKIDNEWTAFATETGTLNIPRSEMPQIKAEHRGAMVNFMKARGVEHTTEEVPADSLKPTQAEFSPAKVKKALGFEGGDRSILVSSDNHVLDGHHQWLTKREKGEQIKVIRLNAPIKELITLAREFPSSETQAGATPTVEQADAKTADTPAILRTSKTKWVQAEIKKQGFKKDSPGYSDAVTKLNDSYETEIDKALSESSFETYQQFNSDTPESINRMAYAELRKEFGLDAPEANTEKTVTEQPKATEATKKLKAKTEPKAVDDSDQLSFFDKPSGAKARGANRGARLFTQAEAQRAVDDVMKRLSGAAGIRVNLFTSQDEFLSRFNVPAMAMEGQTIYGAYDDRRNSAYLILDNFKSIDELRSTLVHEVLAHGGLHTVIGAQKYQQFINKLNSSRSRKEFKELWARIDKDYKGASDAVKAEEVFANFVQNQPERGTAKAWWFELTKWLRRQLEGLGIIKANITRNEMEDMMKAIVRGFDKRKLRIYKAQKLLERHSKERQRRGMGEIRFNKGARPLSFRDYTVSPEGARFYGRSYSSNDSEYKATDFIDDFAGNKIELKDVYELDVKADNYGRIVITDQANNYFQLTISVNEIFDKPTMSPYLEVLSTTDNPKIHGRGSVTRAYLEGLRIAQSYGLGWNSDTILSDASVNMYERLTRMGIPFELGDYSSSYEVSAEALSKVDIDSIIDSMGTGPRKDVKKTDIRFSMAFEDDTRTAKQKLGLEEEAEQTLKEKITENYRNTADTLKQSSFWSRLNEGIFDGLHGIKKAEEAAGITDPNKMGYVSARLASGLSDVLHGVLHYGAPMWKDGIIQRKADTKGLLEVFGMLPDGEFNNWLAWMGANRAKQLKAEGRENNLSQADIDELLALADGKEKLFEEVRAEYNKINSAVLDVAQGAGLISAEQRAGFDEQYYVPFFREQDVDPEMQDIASMVTAPFTKKGIAGQNAKIKELKGGKQSTKDLLENIILRQSTMLDAALKNKAMLEVTNNLSGTEFMTEVDSPEFAKLSQRELNSIQRVKVMRDGQAVAYAVTDPALLRGLIAVNDVGSQALFNRMGRGAKRFLTTGITMSPDFIFKNFVRDAAHAWMINKDDFKLGTDSIKGLKKAFKEDEAYRDLIFSGAAFQGGYIHGADPEASAQQMRRALAKKGLSSRQIDGYMGSLVTNGKMLLEKYRNASDKVENANRLSTYEAGLAAGKSRRQAAFEAKDLMDYSLKGNFALISTMIDFLPFFNARLQGMYKLARASAAGENDKVLKVLSANLAVKGVKVAAFSLALAAMNDDDERYQELPDWDKDANWHFWIGDDHFRIPKPFELGIIFGTLPERLLGFGTGSQTGSDLGRAVGNAVFNTMALNPIPQIALPVVEVMTNKSFFKGTAIEGMGDEQRMPGDRYNAYTSDTARELGQLLNVSPKKIEHLVNGYAGTLGGYVLAMSDMMARQILGRESAETPISRYPIIKAFYGGDAPKGNTYYQNEFYKALDAANQAFGSYKRAAEEQDSSRMMEVLEDNRDKLGVRIALNRVQRQVSALNKQAEVVNNSSASASEKREKLDAITRQKNAIYQSAYIGFNLREF</sequence>
<feature type="compositionally biased region" description="Polar residues" evidence="1">
    <location>
        <begin position="658"/>
        <end position="667"/>
    </location>
</feature>
<feature type="region of interest" description="Disordered" evidence="1">
    <location>
        <begin position="317"/>
        <end position="388"/>
    </location>
</feature>
<organism evidence="3 4">
    <name type="scientific">Shewanella cutis</name>
    <dbReference type="NCBI Taxonomy" id="2766780"/>
    <lineage>
        <taxon>Bacteria</taxon>
        <taxon>Pseudomonadati</taxon>
        <taxon>Pseudomonadota</taxon>
        <taxon>Gammaproteobacteria</taxon>
        <taxon>Alteromonadales</taxon>
        <taxon>Shewanellaceae</taxon>
        <taxon>Shewanella</taxon>
    </lineage>
</organism>
<feature type="compositionally biased region" description="Polar residues" evidence="1">
    <location>
        <begin position="368"/>
        <end position="384"/>
    </location>
</feature>
<feature type="region of interest" description="Disordered" evidence="1">
    <location>
        <begin position="598"/>
        <end position="673"/>
    </location>
</feature>
<feature type="compositionally biased region" description="Polar residues" evidence="1">
    <location>
        <begin position="634"/>
        <end position="645"/>
    </location>
</feature>
<dbReference type="InterPro" id="IPR040561">
    <property type="entry name" value="LPD38"/>
</dbReference>
<evidence type="ECO:0000259" key="2">
    <source>
        <dbReference type="Pfam" id="PF18857"/>
    </source>
</evidence>
<gene>
    <name evidence="3" type="ORF">H9J30_11985</name>
</gene>
<protein>
    <recommendedName>
        <fullName evidence="2">Large polyvalent protein associated domain-containing protein</fullName>
    </recommendedName>
</protein>
<evidence type="ECO:0000256" key="1">
    <source>
        <dbReference type="SAM" id="MobiDB-lite"/>
    </source>
</evidence>
<dbReference type="Proteomes" id="UP000829384">
    <property type="component" value="Unassembled WGS sequence"/>
</dbReference>
<dbReference type="RefSeq" id="WP_240131248.1">
    <property type="nucleotide sequence ID" value="NZ_JACSDI010000007.1"/>
</dbReference>
<feature type="domain" description="Large polyvalent protein associated" evidence="2">
    <location>
        <begin position="1957"/>
        <end position="2128"/>
    </location>
</feature>
<name>A0ABS9QW98_9GAMM</name>
<keyword evidence="4" id="KW-1185">Reference proteome</keyword>
<evidence type="ECO:0000313" key="4">
    <source>
        <dbReference type="Proteomes" id="UP000829384"/>
    </source>
</evidence>
<accession>A0ABS9QW98</accession>
<evidence type="ECO:0000313" key="3">
    <source>
        <dbReference type="EMBL" id="MCG9964631.1"/>
    </source>
</evidence>
<dbReference type="EMBL" id="JACSDI010000007">
    <property type="protein sequence ID" value="MCG9964631.1"/>
    <property type="molecule type" value="Genomic_DNA"/>
</dbReference>
<feature type="region of interest" description="Disordered" evidence="1">
    <location>
        <begin position="447"/>
        <end position="466"/>
    </location>
</feature>
<comment type="caution">
    <text evidence="3">The sequence shown here is derived from an EMBL/GenBank/DDBJ whole genome shotgun (WGS) entry which is preliminary data.</text>
</comment>